<dbReference type="AlphaFoldDB" id="A0AAN7UIB4"/>
<gene>
    <name evidence="1" type="ORF">RRF57_008699</name>
</gene>
<proteinExistence type="predicted"/>
<name>A0AAN7UIB4_9PEZI</name>
<evidence type="ECO:0000313" key="2">
    <source>
        <dbReference type="Proteomes" id="UP001305414"/>
    </source>
</evidence>
<accession>A0AAN7UIB4</accession>
<reference evidence="1 2" key="1">
    <citation type="submission" date="2023-10" db="EMBL/GenBank/DDBJ databases">
        <title>Draft genome sequence of Xylaria bambusicola isolate GMP-LS, the root and basal stem rot pathogen of sugarcane in Indonesia.</title>
        <authorList>
            <person name="Selvaraj P."/>
            <person name="Muralishankar V."/>
            <person name="Muruganantham S."/>
            <person name="Sp S."/>
            <person name="Haryani S."/>
            <person name="Lau K.J.X."/>
            <person name="Naqvi N.I."/>
        </authorList>
    </citation>
    <scope>NUCLEOTIDE SEQUENCE [LARGE SCALE GENOMIC DNA]</scope>
    <source>
        <strain evidence="1">GMP-LS</strain>
    </source>
</reference>
<keyword evidence="2" id="KW-1185">Reference proteome</keyword>
<dbReference type="Proteomes" id="UP001305414">
    <property type="component" value="Unassembled WGS sequence"/>
</dbReference>
<dbReference type="EMBL" id="JAWHQM010000028">
    <property type="protein sequence ID" value="KAK5632985.1"/>
    <property type="molecule type" value="Genomic_DNA"/>
</dbReference>
<evidence type="ECO:0000313" key="1">
    <source>
        <dbReference type="EMBL" id="KAK5632985.1"/>
    </source>
</evidence>
<protein>
    <submittedName>
        <fullName evidence="1">Uncharacterized protein</fullName>
    </submittedName>
</protein>
<organism evidence="1 2">
    <name type="scientific">Xylaria bambusicola</name>
    <dbReference type="NCBI Taxonomy" id="326684"/>
    <lineage>
        <taxon>Eukaryota</taxon>
        <taxon>Fungi</taxon>
        <taxon>Dikarya</taxon>
        <taxon>Ascomycota</taxon>
        <taxon>Pezizomycotina</taxon>
        <taxon>Sordariomycetes</taxon>
        <taxon>Xylariomycetidae</taxon>
        <taxon>Xylariales</taxon>
        <taxon>Xylariaceae</taxon>
        <taxon>Xylaria</taxon>
    </lineage>
</organism>
<comment type="caution">
    <text evidence="1">The sequence shown here is derived from an EMBL/GenBank/DDBJ whole genome shotgun (WGS) entry which is preliminary data.</text>
</comment>
<sequence length="168" mass="18957">MLRSRCGHLETNNLERNPIAQRFPYGRLLHSRRFPPTGKARGFLGQTAAESGLAAGETPDSPGSADEETVVEKLYELRWGGIEAPDMSDKKSKIVFRGLLEFCPRQCLQSPKLPRQLNLPSACRSPPRVRLNALYDRPRQERAGHRSESAEANQQRCLEIFVSYGHAW</sequence>